<sequence>MNQIMQAYTINEVSKQLNIPPGTLRQWEKDLKDILVIPRSKNGARYYTDEEISLLDTVKKMRNQNLSQKMIRRLLKQHLDSNAMTDQQESPLETSLNPILHEATTKQDHHPLNIEQLSMVMTQFQDHLLQEIKQELNTSFKKEVVDEMKMELSKNSLHTVKTISDSIYKSNEKTKAEIQEMTDEWKHASKQSSGALETLSKRVAKQSKRTTDQMHYITNKITESSEASSEEFKTMIHYISSSQELTGTEFSNEINELKESMNADRDIYVETMRKEHEEYLHRLREREDAFQDMMLSFRDAAASKQEKKWWQKWKK</sequence>
<comment type="caution">
    <text evidence="6">The sequence shown here is derived from an EMBL/GenBank/DDBJ whole genome shotgun (WGS) entry which is preliminary data.</text>
</comment>
<feature type="domain" description="HTH merR-type" evidence="5">
    <location>
        <begin position="7"/>
        <end position="77"/>
    </location>
</feature>
<gene>
    <name evidence="6" type="ORF">H9655_12260</name>
</gene>
<keyword evidence="3" id="KW-0238">DNA-binding</keyword>
<dbReference type="InterPro" id="IPR009061">
    <property type="entry name" value="DNA-bd_dom_put_sf"/>
</dbReference>
<evidence type="ECO:0000313" key="6">
    <source>
        <dbReference type="EMBL" id="MBD7937796.1"/>
    </source>
</evidence>
<dbReference type="InterPro" id="IPR047057">
    <property type="entry name" value="MerR_fam"/>
</dbReference>
<evidence type="ECO:0000259" key="5">
    <source>
        <dbReference type="PROSITE" id="PS50937"/>
    </source>
</evidence>
<dbReference type="PANTHER" id="PTHR30204">
    <property type="entry name" value="REDOX-CYCLING DRUG-SENSING TRANSCRIPTIONAL ACTIVATOR SOXR"/>
    <property type="match status" value="1"/>
</dbReference>
<keyword evidence="4" id="KW-0804">Transcription</keyword>
<proteinExistence type="predicted"/>
<dbReference type="InterPro" id="IPR000551">
    <property type="entry name" value="MerR-type_HTH_dom"/>
</dbReference>
<organism evidence="6 7">
    <name type="scientific">Cytobacillus stercorigallinarum</name>
    <dbReference type="NCBI Taxonomy" id="2762240"/>
    <lineage>
        <taxon>Bacteria</taxon>
        <taxon>Bacillati</taxon>
        <taxon>Bacillota</taxon>
        <taxon>Bacilli</taxon>
        <taxon>Bacillales</taxon>
        <taxon>Bacillaceae</taxon>
        <taxon>Cytobacillus</taxon>
    </lineage>
</organism>
<accession>A0ABR8QQH7</accession>
<protein>
    <submittedName>
        <fullName evidence="6">MerR family transcriptional regulator</fullName>
    </submittedName>
</protein>
<keyword evidence="2" id="KW-0805">Transcription regulation</keyword>
<dbReference type="SUPFAM" id="SSF46955">
    <property type="entry name" value="Putative DNA-binding domain"/>
    <property type="match status" value="1"/>
</dbReference>
<evidence type="ECO:0000256" key="3">
    <source>
        <dbReference type="ARBA" id="ARBA00023125"/>
    </source>
</evidence>
<dbReference type="RefSeq" id="WP_191814340.1">
    <property type="nucleotide sequence ID" value="NZ_JACSQT010000005.1"/>
</dbReference>
<reference evidence="6 7" key="1">
    <citation type="submission" date="2020-08" db="EMBL/GenBank/DDBJ databases">
        <title>A Genomic Blueprint of the Chicken Gut Microbiome.</title>
        <authorList>
            <person name="Gilroy R."/>
            <person name="Ravi A."/>
            <person name="Getino M."/>
            <person name="Pursley I."/>
            <person name="Horton D.L."/>
            <person name="Alikhan N.-F."/>
            <person name="Baker D."/>
            <person name="Gharbi K."/>
            <person name="Hall N."/>
            <person name="Watson M."/>
            <person name="Adriaenssens E.M."/>
            <person name="Foster-Nyarko E."/>
            <person name="Jarju S."/>
            <person name="Secka A."/>
            <person name="Antonio M."/>
            <person name="Oren A."/>
            <person name="Chaudhuri R."/>
            <person name="La Ragione R.M."/>
            <person name="Hildebrand F."/>
            <person name="Pallen M.J."/>
        </authorList>
    </citation>
    <scope>NUCLEOTIDE SEQUENCE [LARGE SCALE GENOMIC DNA]</scope>
    <source>
        <strain evidence="6 7">Sa5YUA1</strain>
    </source>
</reference>
<dbReference type="CDD" id="cd04764">
    <property type="entry name" value="HTH_MlrA-like_sg1"/>
    <property type="match status" value="1"/>
</dbReference>
<dbReference type="PROSITE" id="PS50937">
    <property type="entry name" value="HTH_MERR_2"/>
    <property type="match status" value="1"/>
</dbReference>
<evidence type="ECO:0000256" key="4">
    <source>
        <dbReference type="ARBA" id="ARBA00023163"/>
    </source>
</evidence>
<dbReference type="EMBL" id="JACSQT010000005">
    <property type="protein sequence ID" value="MBD7937796.1"/>
    <property type="molecule type" value="Genomic_DNA"/>
</dbReference>
<dbReference type="Gene3D" id="1.10.1660.10">
    <property type="match status" value="1"/>
</dbReference>
<evidence type="ECO:0000256" key="2">
    <source>
        <dbReference type="ARBA" id="ARBA00023015"/>
    </source>
</evidence>
<dbReference type="Proteomes" id="UP000657931">
    <property type="component" value="Unassembled WGS sequence"/>
</dbReference>
<dbReference type="Pfam" id="PF13411">
    <property type="entry name" value="MerR_1"/>
    <property type="match status" value="1"/>
</dbReference>
<evidence type="ECO:0000256" key="1">
    <source>
        <dbReference type="ARBA" id="ARBA00022491"/>
    </source>
</evidence>
<name>A0ABR8QQH7_9BACI</name>
<keyword evidence="1" id="KW-0678">Repressor</keyword>
<dbReference type="SMART" id="SM00422">
    <property type="entry name" value="HTH_MERR"/>
    <property type="match status" value="1"/>
</dbReference>
<dbReference type="PANTHER" id="PTHR30204:SF69">
    <property type="entry name" value="MERR-FAMILY TRANSCRIPTIONAL REGULATOR"/>
    <property type="match status" value="1"/>
</dbReference>
<keyword evidence="7" id="KW-1185">Reference proteome</keyword>
<evidence type="ECO:0000313" key="7">
    <source>
        <dbReference type="Proteomes" id="UP000657931"/>
    </source>
</evidence>